<keyword evidence="4 5" id="KW-0808">Transferase</keyword>
<dbReference type="InterPro" id="IPR036230">
    <property type="entry name" value="LeuA_allosteric_dom_sf"/>
</dbReference>
<keyword evidence="8" id="KW-1185">Reference proteome</keyword>
<dbReference type="EMBL" id="JARRAF010000002">
    <property type="protein sequence ID" value="MDK2122820.1"/>
    <property type="molecule type" value="Genomic_DNA"/>
</dbReference>
<dbReference type="CDD" id="cd07942">
    <property type="entry name" value="DRE_TIM_LeuA"/>
    <property type="match status" value="1"/>
</dbReference>
<keyword evidence="7" id="KW-0012">Acyltransferase</keyword>
<organism evidence="7 8">
    <name type="scientific">Parachitinimonas caeni</name>
    <dbReference type="NCBI Taxonomy" id="3031301"/>
    <lineage>
        <taxon>Bacteria</taxon>
        <taxon>Pseudomonadati</taxon>
        <taxon>Pseudomonadota</taxon>
        <taxon>Betaproteobacteria</taxon>
        <taxon>Neisseriales</taxon>
        <taxon>Chitinibacteraceae</taxon>
        <taxon>Parachitinimonas</taxon>
    </lineage>
</organism>
<dbReference type="InterPro" id="IPR039371">
    <property type="entry name" value="LeuA_N_DRE-TIM"/>
</dbReference>
<dbReference type="Pfam" id="PF22615">
    <property type="entry name" value="IPMS_D2"/>
    <property type="match status" value="1"/>
</dbReference>
<dbReference type="InterPro" id="IPR000891">
    <property type="entry name" value="PYR_CT"/>
</dbReference>
<dbReference type="Gene3D" id="3.30.160.270">
    <property type="match status" value="1"/>
</dbReference>
<comment type="similarity">
    <text evidence="2">Belongs to the alpha-IPM synthase/homocitrate synthase family. LeuA type 2 subfamily.</text>
</comment>
<dbReference type="PROSITE" id="PS50991">
    <property type="entry name" value="PYR_CT"/>
    <property type="match status" value="1"/>
</dbReference>
<dbReference type="InterPro" id="IPR013785">
    <property type="entry name" value="Aldolase_TIM"/>
</dbReference>
<evidence type="ECO:0000256" key="1">
    <source>
        <dbReference type="ARBA" id="ARBA00000064"/>
    </source>
</evidence>
<evidence type="ECO:0000256" key="2">
    <source>
        <dbReference type="ARBA" id="ARBA00009767"/>
    </source>
</evidence>
<comment type="caution">
    <text evidence="7">The sequence shown here is derived from an EMBL/GenBank/DDBJ whole genome shotgun (WGS) entry which is preliminary data.</text>
</comment>
<reference evidence="7" key="1">
    <citation type="submission" date="2023-03" db="EMBL/GenBank/DDBJ databases">
        <title>Chitinimonas shenzhenensis gen. nov., sp. nov., a novel member of family Burkholderiaceae isolated from activated sludge collected in Shen Zhen, China.</title>
        <authorList>
            <person name="Wang X."/>
        </authorList>
    </citation>
    <scope>NUCLEOTIDE SEQUENCE</scope>
    <source>
        <strain evidence="7">DQS-5</strain>
    </source>
</reference>
<evidence type="ECO:0000256" key="5">
    <source>
        <dbReference type="RuleBase" id="RU003523"/>
    </source>
</evidence>
<dbReference type="PROSITE" id="PS00815">
    <property type="entry name" value="AIPM_HOMOCIT_SYNTH_1"/>
    <property type="match status" value="1"/>
</dbReference>
<protein>
    <recommendedName>
        <fullName evidence="3">2-isopropylmalate synthase</fullName>
        <ecNumber evidence="3">2.3.3.13</ecNumber>
    </recommendedName>
</protein>
<proteinExistence type="inferred from homology"/>
<dbReference type="Pfam" id="PF00682">
    <property type="entry name" value="HMGL-like"/>
    <property type="match status" value="1"/>
</dbReference>
<name>A0ABT7DRX2_9NEIS</name>
<gene>
    <name evidence="7" type="ORF">PZA18_02015</name>
</gene>
<dbReference type="GO" id="GO:0003852">
    <property type="term" value="F:2-isopropylmalate synthase activity"/>
    <property type="evidence" value="ECO:0007669"/>
    <property type="project" value="UniProtKB-EC"/>
</dbReference>
<dbReference type="SUPFAM" id="SSF89000">
    <property type="entry name" value="post-HMGL domain-like"/>
    <property type="match status" value="1"/>
</dbReference>
<dbReference type="NCBIfam" id="NF002991">
    <property type="entry name" value="PRK03739.1"/>
    <property type="match status" value="1"/>
</dbReference>
<evidence type="ECO:0000313" key="8">
    <source>
        <dbReference type="Proteomes" id="UP001172778"/>
    </source>
</evidence>
<evidence type="ECO:0000259" key="6">
    <source>
        <dbReference type="PROSITE" id="PS50991"/>
    </source>
</evidence>
<evidence type="ECO:0000313" key="7">
    <source>
        <dbReference type="EMBL" id="MDK2122820.1"/>
    </source>
</evidence>
<dbReference type="PANTHER" id="PTHR46911">
    <property type="match status" value="1"/>
</dbReference>
<evidence type="ECO:0000256" key="3">
    <source>
        <dbReference type="ARBA" id="ARBA00012973"/>
    </source>
</evidence>
<comment type="catalytic activity">
    <reaction evidence="1">
        <text>3-methyl-2-oxobutanoate + acetyl-CoA + H2O = (2S)-2-isopropylmalate + CoA + H(+)</text>
        <dbReference type="Rhea" id="RHEA:21524"/>
        <dbReference type="ChEBI" id="CHEBI:1178"/>
        <dbReference type="ChEBI" id="CHEBI:11851"/>
        <dbReference type="ChEBI" id="CHEBI:15377"/>
        <dbReference type="ChEBI" id="CHEBI:15378"/>
        <dbReference type="ChEBI" id="CHEBI:57287"/>
        <dbReference type="ChEBI" id="CHEBI:57288"/>
        <dbReference type="EC" id="2.3.3.13"/>
    </reaction>
</comment>
<dbReference type="Gene3D" id="3.20.20.70">
    <property type="entry name" value="Aldolase class I"/>
    <property type="match status" value="1"/>
</dbReference>
<dbReference type="SUPFAM" id="SSF51569">
    <property type="entry name" value="Aldolase"/>
    <property type="match status" value="1"/>
</dbReference>
<feature type="domain" description="Pyruvate carboxyltransferase" evidence="6">
    <location>
        <begin position="31"/>
        <end position="305"/>
    </location>
</feature>
<dbReference type="RefSeq" id="WP_284099109.1">
    <property type="nucleotide sequence ID" value="NZ_JARRAF010000002.1"/>
</dbReference>
<sequence>MLSPASAKYRAFPALHLSDRRWPDQVIRQSPQWLSSDLRDGNQALVRPMSPTAKLKFFETLVRTGFRQIEVAFPAASQADFDFVRLLIEQKRIPDDVTIQVITQARPELIRRTFEALRGAPRAIVHLYNATSPQFRKLVYRANRSQVVKLASEAAQLMQDLAQQQPETDWRFQYSPESFNATELDFALEMCEAVLDIWQPTPRRKAIINLPATVERCTPNIYADQIEWMHRKLSRRDSIVLSVHPHNDRGTAVAAAELALQAGAERVEGCLFGNGERSGNVDLVTLALNLYTQGVDPGLDFSDLDAIARVATECNGLPIHPRHPYAGELVYTAFSGSHQDAIKKGLAAQIPGDFWQVPYLPLDPQDVGRDYEALVRINSQSGKAGVAHVLQQEFGVILPRVAQIELAEQVQQLADFTGREVGSEELWRLFEQVFLLSGRILCRGREMADDSECWLMEVDGQLSHWPRRHGGRLEQAMLGDASRVD</sequence>
<dbReference type="Proteomes" id="UP001172778">
    <property type="component" value="Unassembled WGS sequence"/>
</dbReference>
<dbReference type="InterPro" id="IPR054692">
    <property type="entry name" value="LeuA-like_post-cat"/>
</dbReference>
<accession>A0ABT7DRX2</accession>
<evidence type="ECO:0000256" key="4">
    <source>
        <dbReference type="ARBA" id="ARBA00022679"/>
    </source>
</evidence>
<dbReference type="EC" id="2.3.3.13" evidence="3"/>
<dbReference type="InterPro" id="IPR002034">
    <property type="entry name" value="AIPM/Hcit_synth_CS"/>
</dbReference>
<dbReference type="PROSITE" id="PS00816">
    <property type="entry name" value="AIPM_HOMOCIT_SYNTH_2"/>
    <property type="match status" value="1"/>
</dbReference>
<dbReference type="PANTHER" id="PTHR46911:SF1">
    <property type="entry name" value="2-ISOPROPYLMALATE SYNTHASE"/>
    <property type="match status" value="1"/>
</dbReference>